<protein>
    <submittedName>
        <fullName evidence="6">Ergothioneine biosynthesis protein EgtB</fullName>
    </submittedName>
</protein>
<feature type="domain" description="Sulfatase-modifying factor enzyme-like" evidence="4">
    <location>
        <begin position="183"/>
        <end position="334"/>
    </location>
</feature>
<dbReference type="InterPro" id="IPR042095">
    <property type="entry name" value="SUMF_sf"/>
</dbReference>
<dbReference type="NCBIfam" id="TIGR03440">
    <property type="entry name" value="egtB_TIGR03440"/>
    <property type="match status" value="1"/>
</dbReference>
<feature type="domain" description="Sulfatase-modifying factor enzyme-like" evidence="4">
    <location>
        <begin position="340"/>
        <end position="419"/>
    </location>
</feature>
<dbReference type="InterPro" id="IPR016187">
    <property type="entry name" value="CTDL_fold"/>
</dbReference>
<keyword evidence="2" id="KW-0408">Iron</keyword>
<evidence type="ECO:0000259" key="4">
    <source>
        <dbReference type="Pfam" id="PF03781"/>
    </source>
</evidence>
<dbReference type="InterPro" id="IPR051043">
    <property type="entry name" value="Sulfatase_Mod_Factor_Kinase"/>
</dbReference>
<gene>
    <name evidence="6" type="primary">egtB</name>
    <name evidence="6" type="ORF">ACFOOR_02385</name>
</gene>
<dbReference type="PANTHER" id="PTHR23150:SF36">
    <property type="entry name" value="HERCYNINE OXYGENASE"/>
    <property type="match status" value="1"/>
</dbReference>
<dbReference type="InterPro" id="IPR005532">
    <property type="entry name" value="SUMF_dom"/>
</dbReference>
<dbReference type="EMBL" id="JBHRSV010000001">
    <property type="protein sequence ID" value="MFC2924946.1"/>
    <property type="molecule type" value="Genomic_DNA"/>
</dbReference>
<dbReference type="SUPFAM" id="SSF56436">
    <property type="entry name" value="C-type lectin-like"/>
    <property type="match status" value="1"/>
</dbReference>
<dbReference type="Proteomes" id="UP001595379">
    <property type="component" value="Unassembled WGS sequence"/>
</dbReference>
<dbReference type="RefSeq" id="WP_343163831.1">
    <property type="nucleotide sequence ID" value="NZ_JBHRSV010000001.1"/>
</dbReference>
<evidence type="ECO:0000256" key="1">
    <source>
        <dbReference type="ARBA" id="ARBA00023002"/>
    </source>
</evidence>
<name>A0ABV6ZU32_9PROT</name>
<comment type="caution">
    <text evidence="6">The sequence shown here is derived from an EMBL/GenBank/DDBJ whole genome shotgun (WGS) entry which is preliminary data.</text>
</comment>
<accession>A0ABV6ZU32</accession>
<evidence type="ECO:0000313" key="6">
    <source>
        <dbReference type="EMBL" id="MFC2924946.1"/>
    </source>
</evidence>
<dbReference type="PANTHER" id="PTHR23150">
    <property type="entry name" value="SULFATASE MODIFYING FACTOR 1, 2"/>
    <property type="match status" value="1"/>
</dbReference>
<evidence type="ECO:0000256" key="2">
    <source>
        <dbReference type="ARBA" id="ARBA00023004"/>
    </source>
</evidence>
<evidence type="ECO:0000259" key="5">
    <source>
        <dbReference type="Pfam" id="PF12867"/>
    </source>
</evidence>
<reference evidence="7" key="1">
    <citation type="journal article" date="2019" name="Int. J. Syst. Evol. Microbiol.">
        <title>The Global Catalogue of Microorganisms (GCM) 10K type strain sequencing project: providing services to taxonomists for standard genome sequencing and annotation.</title>
        <authorList>
            <consortium name="The Broad Institute Genomics Platform"/>
            <consortium name="The Broad Institute Genome Sequencing Center for Infectious Disease"/>
            <person name="Wu L."/>
            <person name="Ma J."/>
        </authorList>
    </citation>
    <scope>NUCLEOTIDE SEQUENCE [LARGE SCALE GENOMIC DNA]</scope>
    <source>
        <strain evidence="7">KCTC 52487</strain>
    </source>
</reference>
<evidence type="ECO:0000256" key="3">
    <source>
        <dbReference type="ARBA" id="ARBA00037882"/>
    </source>
</evidence>
<sequence length="421" mass="47121">MAKDFNDARTALLSAFEQTRHATEALSAPLSAEDQCVQTMPDVSPTKWHRAHTTWFWETFLLGPNQPDYRPFNDRFCYLFNSYYEQVGERHPRPERGFLTRPSCDEIGAYRRHVDAAVADFLASASDAALSHTTGIIELGIAHEQQHQELLVTDIKHVLSRHPFAPAAYAAPAVPPRGIAPAAFVDFEGGLNEIGHAGSGFAFDNEGPRHRIWLDPFGLADHPVTNREYAEFICEGGYETATLWLSDGWARIQQDGRRAPLYWREADGEWFEFTLHGAVPLDPDAPVCHLDFYEANAFAEWTGYRLPTEAEWEHAAVRAGLEGRFLQPGVSAQPAGVGGEGLRQMFGGVWEWTRSDYAPYPGFRAPEGVVGEYNGKFMCGQYVLRGGSCATPEGHVRSSYRNFFPPHAQWQFSGLRLARDV</sequence>
<dbReference type="InterPro" id="IPR017806">
    <property type="entry name" value="EgtB"/>
</dbReference>
<evidence type="ECO:0000313" key="7">
    <source>
        <dbReference type="Proteomes" id="UP001595379"/>
    </source>
</evidence>
<proteinExistence type="predicted"/>
<dbReference type="InterPro" id="IPR034660">
    <property type="entry name" value="DinB/YfiT-like"/>
</dbReference>
<comment type="pathway">
    <text evidence="3">Amino-acid biosynthesis; ergothioneine biosynthesis.</text>
</comment>
<dbReference type="Pfam" id="PF12867">
    <property type="entry name" value="DinB_2"/>
    <property type="match status" value="1"/>
</dbReference>
<keyword evidence="1" id="KW-0560">Oxidoreductase</keyword>
<organism evidence="6 7">
    <name type="scientific">Hyphobacterium vulgare</name>
    <dbReference type="NCBI Taxonomy" id="1736751"/>
    <lineage>
        <taxon>Bacteria</taxon>
        <taxon>Pseudomonadati</taxon>
        <taxon>Pseudomonadota</taxon>
        <taxon>Alphaproteobacteria</taxon>
        <taxon>Maricaulales</taxon>
        <taxon>Maricaulaceae</taxon>
        <taxon>Hyphobacterium</taxon>
    </lineage>
</organism>
<dbReference type="Gene3D" id="3.90.1580.10">
    <property type="entry name" value="paralog of FGE (formylglycine-generating enzyme)"/>
    <property type="match status" value="1"/>
</dbReference>
<dbReference type="InterPro" id="IPR024775">
    <property type="entry name" value="DinB-like"/>
</dbReference>
<keyword evidence="7" id="KW-1185">Reference proteome</keyword>
<dbReference type="SUPFAM" id="SSF109854">
    <property type="entry name" value="DinB/YfiT-like putative metalloenzymes"/>
    <property type="match status" value="1"/>
</dbReference>
<dbReference type="Pfam" id="PF03781">
    <property type="entry name" value="FGE-sulfatase"/>
    <property type="match status" value="2"/>
</dbReference>
<feature type="domain" description="DinB-like" evidence="5">
    <location>
        <begin position="15"/>
        <end position="149"/>
    </location>
</feature>